<protein>
    <submittedName>
        <fullName evidence="5">HTH-type transcriptional regulator CdhR</fullName>
    </submittedName>
</protein>
<accession>A0A240EMD8</accession>
<dbReference type="SUPFAM" id="SSF46689">
    <property type="entry name" value="Homeodomain-like"/>
    <property type="match status" value="2"/>
</dbReference>
<dbReference type="AlphaFoldDB" id="A0A240EMD8"/>
<keyword evidence="2" id="KW-0238">DNA-binding</keyword>
<dbReference type="Pfam" id="PF01965">
    <property type="entry name" value="DJ-1_PfpI"/>
    <property type="match status" value="1"/>
</dbReference>
<dbReference type="Proteomes" id="UP000219336">
    <property type="component" value="Unassembled WGS sequence"/>
</dbReference>
<dbReference type="Gene3D" id="3.40.50.880">
    <property type="match status" value="1"/>
</dbReference>
<keyword evidence="1" id="KW-0805">Transcription regulation</keyword>
<dbReference type="GO" id="GO:0043565">
    <property type="term" value="F:sequence-specific DNA binding"/>
    <property type="evidence" value="ECO:0007669"/>
    <property type="project" value="InterPro"/>
</dbReference>
<sequence length="332" mass="37475">MTSSAHIDVRFLLVVLPQFNMLPFGGFLDKLRFSADEEDYSQQRYCQWNVVSLEKGLVTSSSGVSIEAEFALKEAQFERYDYVVVFGSRGAAQSMQSAAQYKPLFKKAAARGATLVAIDNASFLFAACQLLSDHCAVVHWRHEQEFASEFPDIKLLSEQLYCIDKKRITCVGGTAAIELAVELIALHSGRQRALKGLADMFVDETRQNHHGVKSLSIGQTNSSYSPPQLKRATALMRQLLSQKQTVDDIANRIGVSRRQLDRLFKEEYDTTAKGYWLKVRLGHAHWRISNSTLPLSRIAEEIAIGDVSYFCKQFKKHYGLNPAELRRSSQHF</sequence>
<gene>
    <name evidence="5" type="primary">cdhR_2</name>
    <name evidence="5" type="ORF">VTH8203_02798</name>
</gene>
<keyword evidence="6" id="KW-1185">Reference proteome</keyword>
<dbReference type="InterPro" id="IPR029062">
    <property type="entry name" value="Class_I_gatase-like"/>
</dbReference>
<dbReference type="PANTHER" id="PTHR43280">
    <property type="entry name" value="ARAC-FAMILY TRANSCRIPTIONAL REGULATOR"/>
    <property type="match status" value="1"/>
</dbReference>
<evidence type="ECO:0000313" key="5">
    <source>
        <dbReference type="EMBL" id="SNX49155.1"/>
    </source>
</evidence>
<dbReference type="RefSeq" id="WP_096994252.1">
    <property type="nucleotide sequence ID" value="NZ_JBHSII010000011.1"/>
</dbReference>
<reference evidence="6" key="1">
    <citation type="submission" date="2016-06" db="EMBL/GenBank/DDBJ databases">
        <authorList>
            <person name="Rodrigo-Torres L."/>
            <person name="Arahal R.D."/>
            <person name="Lucena T."/>
        </authorList>
    </citation>
    <scope>NUCLEOTIDE SEQUENCE [LARGE SCALE GENOMIC DNA]</scope>
    <source>
        <strain evidence="6">CECT8203</strain>
    </source>
</reference>
<dbReference type="PROSITE" id="PS00041">
    <property type="entry name" value="HTH_ARAC_FAMILY_1"/>
    <property type="match status" value="1"/>
</dbReference>
<organism evidence="5 6">
    <name type="scientific">Vibrio thalassae</name>
    <dbReference type="NCBI Taxonomy" id="1243014"/>
    <lineage>
        <taxon>Bacteria</taxon>
        <taxon>Pseudomonadati</taxon>
        <taxon>Pseudomonadota</taxon>
        <taxon>Gammaproteobacteria</taxon>
        <taxon>Vibrionales</taxon>
        <taxon>Vibrionaceae</taxon>
        <taxon>Vibrio</taxon>
    </lineage>
</organism>
<dbReference type="SMART" id="SM00342">
    <property type="entry name" value="HTH_ARAC"/>
    <property type="match status" value="1"/>
</dbReference>
<evidence type="ECO:0000313" key="6">
    <source>
        <dbReference type="Proteomes" id="UP000219336"/>
    </source>
</evidence>
<evidence type="ECO:0000256" key="2">
    <source>
        <dbReference type="ARBA" id="ARBA00023125"/>
    </source>
</evidence>
<dbReference type="SUPFAM" id="SSF52317">
    <property type="entry name" value="Class I glutamine amidotransferase-like"/>
    <property type="match status" value="1"/>
</dbReference>
<dbReference type="GO" id="GO:0003700">
    <property type="term" value="F:DNA-binding transcription factor activity"/>
    <property type="evidence" value="ECO:0007669"/>
    <property type="project" value="InterPro"/>
</dbReference>
<keyword evidence="3" id="KW-0804">Transcription</keyword>
<name>A0A240EMD8_9VIBR</name>
<dbReference type="PANTHER" id="PTHR43280:SF2">
    <property type="entry name" value="HTH-TYPE TRANSCRIPTIONAL REGULATOR EXSA"/>
    <property type="match status" value="1"/>
</dbReference>
<dbReference type="InterPro" id="IPR009057">
    <property type="entry name" value="Homeodomain-like_sf"/>
</dbReference>
<dbReference type="Gene3D" id="1.10.10.60">
    <property type="entry name" value="Homeodomain-like"/>
    <property type="match status" value="1"/>
</dbReference>
<dbReference type="OrthoDB" id="9803764at2"/>
<evidence type="ECO:0000256" key="3">
    <source>
        <dbReference type="ARBA" id="ARBA00023163"/>
    </source>
</evidence>
<proteinExistence type="predicted"/>
<dbReference type="Pfam" id="PF12833">
    <property type="entry name" value="HTH_18"/>
    <property type="match status" value="1"/>
</dbReference>
<dbReference type="InterPro" id="IPR018060">
    <property type="entry name" value="HTH_AraC"/>
</dbReference>
<dbReference type="PROSITE" id="PS01124">
    <property type="entry name" value="HTH_ARAC_FAMILY_2"/>
    <property type="match status" value="1"/>
</dbReference>
<dbReference type="InterPro" id="IPR018062">
    <property type="entry name" value="HTH_AraC-typ_CS"/>
</dbReference>
<dbReference type="EMBL" id="OANU01000047">
    <property type="protein sequence ID" value="SNX49155.1"/>
    <property type="molecule type" value="Genomic_DNA"/>
</dbReference>
<dbReference type="InterPro" id="IPR002818">
    <property type="entry name" value="DJ-1/PfpI"/>
</dbReference>
<feature type="domain" description="HTH araC/xylS-type" evidence="4">
    <location>
        <begin position="230"/>
        <end position="328"/>
    </location>
</feature>
<dbReference type="CDD" id="cd03136">
    <property type="entry name" value="GATase1_AraC_ArgR_like"/>
    <property type="match status" value="1"/>
</dbReference>
<evidence type="ECO:0000256" key="1">
    <source>
        <dbReference type="ARBA" id="ARBA00023015"/>
    </source>
</evidence>
<evidence type="ECO:0000259" key="4">
    <source>
        <dbReference type="PROSITE" id="PS01124"/>
    </source>
</evidence>